<evidence type="ECO:0000313" key="2">
    <source>
        <dbReference type="Proteomes" id="UP000019489"/>
    </source>
</evidence>
<organism evidence="1 2">
    <name type="scientific">Intrasporangium oryzae NRRL B-24470</name>
    <dbReference type="NCBI Taxonomy" id="1386089"/>
    <lineage>
        <taxon>Bacteria</taxon>
        <taxon>Bacillati</taxon>
        <taxon>Actinomycetota</taxon>
        <taxon>Actinomycetes</taxon>
        <taxon>Micrococcales</taxon>
        <taxon>Intrasporangiaceae</taxon>
        <taxon>Intrasporangium</taxon>
    </lineage>
</organism>
<dbReference type="Proteomes" id="UP000019489">
    <property type="component" value="Unassembled WGS sequence"/>
</dbReference>
<reference evidence="1 2" key="1">
    <citation type="submission" date="2013-08" db="EMBL/GenBank/DDBJ databases">
        <title>Intrasporangium oryzae NRRL B-24470.</title>
        <authorList>
            <person name="Liu H."/>
            <person name="Wang G."/>
        </authorList>
    </citation>
    <scope>NUCLEOTIDE SEQUENCE [LARGE SCALE GENOMIC DNA]</scope>
    <source>
        <strain evidence="1 2">NRRL B-24470</strain>
    </source>
</reference>
<dbReference type="RefSeq" id="WP_034800586.1">
    <property type="nucleotide sequence ID" value="NZ_AWSA01000002.1"/>
</dbReference>
<dbReference type="STRING" id="1386089.N865_16940"/>
<name>W9GB33_9MICO</name>
<evidence type="ECO:0008006" key="3">
    <source>
        <dbReference type="Google" id="ProtNLM"/>
    </source>
</evidence>
<gene>
    <name evidence="1" type="ORF">N865_16940</name>
</gene>
<dbReference type="OrthoDB" id="9796999at2"/>
<evidence type="ECO:0000313" key="1">
    <source>
        <dbReference type="EMBL" id="EWT03416.1"/>
    </source>
</evidence>
<protein>
    <recommendedName>
        <fullName evidence="3">Bacteriocin-protection protein</fullName>
    </recommendedName>
</protein>
<dbReference type="Pfam" id="PF13376">
    <property type="entry name" value="OmdA"/>
    <property type="match status" value="1"/>
</dbReference>
<dbReference type="eggNOG" id="COG4430">
    <property type="taxonomic scope" value="Bacteria"/>
</dbReference>
<dbReference type="AlphaFoldDB" id="W9GB33"/>
<dbReference type="PATRIC" id="fig|1386089.3.peg.216"/>
<accession>W9GB33</accession>
<dbReference type="EMBL" id="AWSA01000002">
    <property type="protein sequence ID" value="EWT03416.1"/>
    <property type="molecule type" value="Genomic_DNA"/>
</dbReference>
<sequence>MREGGSAERPATFFEDAAEFRAWLEANHATAPELWVGLHRSHVVPRGPVVRELVTEALCFGWIDSLQQGIDADSARLRFTPRRPGSVWSRVNIDTVERLTAEGRMHPAGLAAYERRRQDDLGLYSYERDEEAWPADFEEVLRADPMASAFWDGAAASYRKTCVYWVLSAKRPETRERRMRQLVDACRELRLVGPLAGGGEPAWLRRLRSRLS</sequence>
<proteinExistence type="predicted"/>
<comment type="caution">
    <text evidence="1">The sequence shown here is derived from an EMBL/GenBank/DDBJ whole genome shotgun (WGS) entry which is preliminary data.</text>
</comment>
<keyword evidence="2" id="KW-1185">Reference proteome</keyword>